<name>A0AAE6WVE3_9GAMM</name>
<dbReference type="Pfam" id="PF14518">
    <property type="entry name" value="Haem_oxygenas_2"/>
    <property type="match status" value="1"/>
</dbReference>
<sequence>MFTSTEFCLTAPPFENLVQEPTKSFKDWVDFFLDEQISKKTKTDSAEQYLSQLIQHIDLDSMSWLDQPEHAATHFLEEHHKICGIFQDYLSRRKQGGQREYFATVSHAFEFLYRVAPTKMVDGSWLYSTLEHADQPALKDLIHIYLEELGLGHPQTNHVTMYQDLLNNYELTAYSEQLDDRYYEQAAVQLALAYAPAEYLPLVIGFNLGYEQLPLHLLITNYELAELGINPHYFNVHITIDNAHNGHAQKSLQAFLDLYRSAEHPERYLEMVKQGYLLNDVGKSSTQIVRELDLDAQVLKLFQQKALIGQYIHNQKCQFSGKTINEWLSQPEQIQDFLQVMMDKGWIQRGLSVEQSRFWKLIDDPDGKMFGVFNATEKQIIRDWIQGPELARRLSSHQLRTQTPIISRQEQHKLEELRLHLKRCDNNEEKLEILTPYVAPHCHYQQLGLWATQQVSKILFPFQTQAVQFS</sequence>
<dbReference type="EMBL" id="CP044463">
    <property type="protein sequence ID" value="QIC67755.1"/>
    <property type="molecule type" value="Genomic_DNA"/>
</dbReference>
<protein>
    <submittedName>
        <fullName evidence="1">Iron-containing redox enzyme family protein</fullName>
    </submittedName>
</protein>
<gene>
    <name evidence="1" type="ORF">FSC10_10445</name>
</gene>
<dbReference type="AlphaFoldDB" id="A0AAE6WVE3"/>
<accession>A0AAE6WVE3</accession>
<evidence type="ECO:0000313" key="2">
    <source>
        <dbReference type="Proteomes" id="UP000503505"/>
    </source>
</evidence>
<organism evidence="1 2">
    <name type="scientific">Acinetobacter schindleri</name>
    <dbReference type="NCBI Taxonomy" id="108981"/>
    <lineage>
        <taxon>Bacteria</taxon>
        <taxon>Pseudomonadati</taxon>
        <taxon>Pseudomonadota</taxon>
        <taxon>Gammaproteobacteria</taxon>
        <taxon>Moraxellales</taxon>
        <taxon>Moraxellaceae</taxon>
        <taxon>Acinetobacter</taxon>
    </lineage>
</organism>
<dbReference type="SMART" id="SM01236">
    <property type="entry name" value="Haem_oxygenase_2"/>
    <property type="match status" value="1"/>
</dbReference>
<evidence type="ECO:0000313" key="1">
    <source>
        <dbReference type="EMBL" id="QIC67755.1"/>
    </source>
</evidence>
<dbReference type="Gene3D" id="1.20.910.10">
    <property type="entry name" value="Heme oxygenase-like"/>
    <property type="match status" value="1"/>
</dbReference>
<dbReference type="InterPro" id="IPR016084">
    <property type="entry name" value="Haem_Oase-like_multi-hlx"/>
</dbReference>
<reference evidence="1 2" key="1">
    <citation type="submission" date="2019-09" db="EMBL/GenBank/DDBJ databases">
        <title>Non-baumannii Acinetobacter spp. carrying blaNDM-1 isolated in China.</title>
        <authorList>
            <person name="Cui C."/>
            <person name="Chen C."/>
            <person name="Sun J."/>
            <person name="Liu Y."/>
        </authorList>
    </citation>
    <scope>NUCLEOTIDE SEQUENCE [LARGE SCALE GENOMIC DNA]</scope>
    <source>
        <strain evidence="1 2">HZE23-1</strain>
    </source>
</reference>
<dbReference type="RefSeq" id="WP_163171698.1">
    <property type="nucleotide sequence ID" value="NZ_CP044463.1"/>
</dbReference>
<proteinExistence type="predicted"/>
<dbReference type="Proteomes" id="UP000503505">
    <property type="component" value="Chromosome"/>
</dbReference>